<dbReference type="PANTHER" id="PTHR21180">
    <property type="entry name" value="ENDONUCLEASE/EXONUCLEASE/PHOSPHATASE FAMILY DOMAIN-CONTAINING PROTEIN 1"/>
    <property type="match status" value="1"/>
</dbReference>
<dbReference type="GO" id="GO:0006281">
    <property type="term" value="P:DNA repair"/>
    <property type="evidence" value="ECO:0007669"/>
    <property type="project" value="InterPro"/>
</dbReference>
<proteinExistence type="predicted"/>
<feature type="region of interest" description="Disordered" evidence="1">
    <location>
        <begin position="84"/>
        <end position="109"/>
    </location>
</feature>
<protein>
    <recommendedName>
        <fullName evidence="3">LTD domain-containing protein</fullName>
    </recommendedName>
</protein>
<dbReference type="GO" id="GO:0015627">
    <property type="term" value="C:type II protein secretion system complex"/>
    <property type="evidence" value="ECO:0007669"/>
    <property type="project" value="TreeGrafter"/>
</dbReference>
<feature type="compositionally biased region" description="Polar residues" evidence="1">
    <location>
        <begin position="84"/>
        <end position="101"/>
    </location>
</feature>
<dbReference type="Gene3D" id="2.60.40.1260">
    <property type="entry name" value="Lamin Tail domain"/>
    <property type="match status" value="1"/>
</dbReference>
<dbReference type="InterPro" id="IPR051675">
    <property type="entry name" value="Endo/Exo/Phosphatase_dom_1"/>
</dbReference>
<dbReference type="STRING" id="1802200.A2812_00845"/>
<feature type="transmembrane region" description="Helical" evidence="2">
    <location>
        <begin position="288"/>
        <end position="308"/>
    </location>
</feature>
<dbReference type="InterPro" id="IPR036415">
    <property type="entry name" value="Lamin_tail_dom_sf"/>
</dbReference>
<feature type="domain" description="LTD" evidence="3">
    <location>
        <begin position="109"/>
        <end position="219"/>
    </location>
</feature>
<dbReference type="AlphaFoldDB" id="A0A1G2HKG1"/>
<keyword evidence="2" id="KW-1133">Transmembrane helix</keyword>
<name>A0A1G2HKG1_9BACT</name>
<sequence>MKKFLFLIFFVSIFPYFVLASDKVEINTASLEQLETLTGIGPVKAQAIIDGRPFSSLDDLLRVSGIGEKTLQKIKEQGLAYVGENSNDQIPNPKQIQNPNDQKTDSMPTPAPAMTSATTYPGGIFINEILPNAEGADEENEWVELYNSNSFEVDLFGWKISDSKGGTKNYVFPEDKKIKANKFLVLKRPETKITLNNDQDQLNLYSPNNDIKDTVSYSSAPNNQSYNKTPSGWRWSASLSPAGANVVAAATSKILPKDKKNDNNIIEDNLAGLSYPLNQEAIKTQNPWFLFFMALIITIASAVAVLFIKFKFTKHKT</sequence>
<dbReference type="InterPro" id="IPR010994">
    <property type="entry name" value="RuvA_2-like"/>
</dbReference>
<dbReference type="PANTHER" id="PTHR21180:SF32">
    <property type="entry name" value="ENDONUCLEASE_EXONUCLEASE_PHOSPHATASE FAMILY DOMAIN-CONTAINING PROTEIN 1"/>
    <property type="match status" value="1"/>
</dbReference>
<keyword evidence="2" id="KW-0472">Membrane</keyword>
<dbReference type="PROSITE" id="PS51841">
    <property type="entry name" value="LTD"/>
    <property type="match status" value="1"/>
</dbReference>
<evidence type="ECO:0000313" key="5">
    <source>
        <dbReference type="Proteomes" id="UP000177190"/>
    </source>
</evidence>
<organism evidence="4 5">
    <name type="scientific">Candidatus Staskawiczbacteria bacterium RIFCSPHIGHO2_01_FULL_36_16</name>
    <dbReference type="NCBI Taxonomy" id="1802200"/>
    <lineage>
        <taxon>Bacteria</taxon>
        <taxon>Candidatus Staskawicziibacteriota</taxon>
    </lineage>
</organism>
<dbReference type="Proteomes" id="UP000177190">
    <property type="component" value="Unassembled WGS sequence"/>
</dbReference>
<evidence type="ECO:0000259" key="3">
    <source>
        <dbReference type="PROSITE" id="PS51841"/>
    </source>
</evidence>
<dbReference type="EMBL" id="MHOM01000045">
    <property type="protein sequence ID" value="OGZ63014.1"/>
    <property type="molecule type" value="Genomic_DNA"/>
</dbReference>
<dbReference type="SMART" id="SM00278">
    <property type="entry name" value="HhH1"/>
    <property type="match status" value="2"/>
</dbReference>
<evidence type="ECO:0000256" key="2">
    <source>
        <dbReference type="SAM" id="Phobius"/>
    </source>
</evidence>
<dbReference type="InterPro" id="IPR001322">
    <property type="entry name" value="Lamin_tail_dom"/>
</dbReference>
<dbReference type="SUPFAM" id="SSF47781">
    <property type="entry name" value="RuvA domain 2-like"/>
    <property type="match status" value="1"/>
</dbReference>
<gene>
    <name evidence="4" type="ORF">A2812_00845</name>
</gene>
<dbReference type="GO" id="GO:0015628">
    <property type="term" value="P:protein secretion by the type II secretion system"/>
    <property type="evidence" value="ECO:0007669"/>
    <property type="project" value="TreeGrafter"/>
</dbReference>
<evidence type="ECO:0000256" key="1">
    <source>
        <dbReference type="SAM" id="MobiDB-lite"/>
    </source>
</evidence>
<dbReference type="SUPFAM" id="SSF74853">
    <property type="entry name" value="Lamin A/C globular tail domain"/>
    <property type="match status" value="1"/>
</dbReference>
<dbReference type="Pfam" id="PF00932">
    <property type="entry name" value="LTD"/>
    <property type="match status" value="1"/>
</dbReference>
<dbReference type="Gene3D" id="1.10.150.320">
    <property type="entry name" value="Photosystem II 12 kDa extrinsic protein"/>
    <property type="match status" value="1"/>
</dbReference>
<dbReference type="GO" id="GO:0003677">
    <property type="term" value="F:DNA binding"/>
    <property type="evidence" value="ECO:0007669"/>
    <property type="project" value="InterPro"/>
</dbReference>
<accession>A0A1G2HKG1</accession>
<keyword evidence="2" id="KW-0812">Transmembrane</keyword>
<evidence type="ECO:0000313" key="4">
    <source>
        <dbReference type="EMBL" id="OGZ63014.1"/>
    </source>
</evidence>
<dbReference type="Pfam" id="PF12836">
    <property type="entry name" value="HHH_3"/>
    <property type="match status" value="1"/>
</dbReference>
<reference evidence="4 5" key="1">
    <citation type="journal article" date="2016" name="Nat. Commun.">
        <title>Thousands of microbial genomes shed light on interconnected biogeochemical processes in an aquifer system.</title>
        <authorList>
            <person name="Anantharaman K."/>
            <person name="Brown C.T."/>
            <person name="Hug L.A."/>
            <person name="Sharon I."/>
            <person name="Castelle C.J."/>
            <person name="Probst A.J."/>
            <person name="Thomas B.C."/>
            <person name="Singh A."/>
            <person name="Wilkins M.J."/>
            <person name="Karaoz U."/>
            <person name="Brodie E.L."/>
            <person name="Williams K.H."/>
            <person name="Hubbard S.S."/>
            <person name="Banfield J.F."/>
        </authorList>
    </citation>
    <scope>NUCLEOTIDE SEQUENCE [LARGE SCALE GENOMIC DNA]</scope>
</reference>
<dbReference type="InterPro" id="IPR003583">
    <property type="entry name" value="Hlx-hairpin-Hlx_DNA-bd_motif"/>
</dbReference>
<comment type="caution">
    <text evidence="4">The sequence shown here is derived from an EMBL/GenBank/DDBJ whole genome shotgun (WGS) entry which is preliminary data.</text>
</comment>